<sequence length="165" mass="18496">MHLLDANVLIEAARTYYPLDVAPGYWEWVEASHARGMVASVAAVREEIIHGDDALAEWARIVPTSFWIPESDATVAAIGVLATWVERPESPFTRAARDEFLDSADLLLIAEGMAHRHVVVTRELSHPESKKRVLIPDACLPHGVRWENPFDVYRALGLRLERPVP</sequence>
<dbReference type="EMBL" id="FTMI01000002">
    <property type="protein sequence ID" value="SIQ12230.1"/>
    <property type="molecule type" value="Genomic_DNA"/>
</dbReference>
<name>A0A1N6Q6N7_9MICO</name>
<evidence type="ECO:0000313" key="2">
    <source>
        <dbReference type="Proteomes" id="UP000186235"/>
    </source>
</evidence>
<gene>
    <name evidence="1" type="ORF">SAMN05518682_1370</name>
</gene>
<dbReference type="AlphaFoldDB" id="A0A1N6Q6N7"/>
<proteinExistence type="predicted"/>
<dbReference type="SUPFAM" id="SSF88723">
    <property type="entry name" value="PIN domain-like"/>
    <property type="match status" value="1"/>
</dbReference>
<reference evidence="2" key="1">
    <citation type="submission" date="2017-01" db="EMBL/GenBank/DDBJ databases">
        <authorList>
            <person name="Varghese N."/>
            <person name="Submissions S."/>
        </authorList>
    </citation>
    <scope>NUCLEOTIDE SEQUENCE [LARGE SCALE GENOMIC DNA]</scope>
    <source>
        <strain evidence="2">3bp</strain>
    </source>
</reference>
<dbReference type="RefSeq" id="WP_076404378.1">
    <property type="nucleotide sequence ID" value="NZ_FTMI01000002.1"/>
</dbReference>
<dbReference type="InterPro" id="IPR029060">
    <property type="entry name" value="PIN-like_dom_sf"/>
</dbReference>
<evidence type="ECO:0000313" key="1">
    <source>
        <dbReference type="EMBL" id="SIQ12230.1"/>
    </source>
</evidence>
<organism evidence="1 2">
    <name type="scientific">Cellulosimicrobium aquatile</name>
    <dbReference type="NCBI Taxonomy" id="1612203"/>
    <lineage>
        <taxon>Bacteria</taxon>
        <taxon>Bacillati</taxon>
        <taxon>Actinomycetota</taxon>
        <taxon>Actinomycetes</taxon>
        <taxon>Micrococcales</taxon>
        <taxon>Promicromonosporaceae</taxon>
        <taxon>Cellulosimicrobium</taxon>
    </lineage>
</organism>
<protein>
    <recommendedName>
        <fullName evidence="3">PIN domain-containing protein</fullName>
    </recommendedName>
</protein>
<dbReference type="Pfam" id="PF14367">
    <property type="entry name" value="DUF4411"/>
    <property type="match status" value="1"/>
</dbReference>
<keyword evidence="2" id="KW-1185">Reference proteome</keyword>
<evidence type="ECO:0008006" key="3">
    <source>
        <dbReference type="Google" id="ProtNLM"/>
    </source>
</evidence>
<dbReference type="Proteomes" id="UP000186235">
    <property type="component" value="Unassembled WGS sequence"/>
</dbReference>
<accession>A0A1N6Q6N7</accession>
<dbReference type="InterPro" id="IPR016541">
    <property type="entry name" value="UCP008505"/>
</dbReference>